<dbReference type="PANTHER" id="PTHR42788">
    <property type="entry name" value="TAURINE IMPORT ATP-BINDING PROTEIN-RELATED"/>
    <property type="match status" value="1"/>
</dbReference>
<keyword evidence="6" id="KW-0378">Hydrolase</keyword>
<dbReference type="Proteomes" id="UP000254329">
    <property type="component" value="Unassembled WGS sequence"/>
</dbReference>
<dbReference type="RefSeq" id="WP_078219122.1">
    <property type="nucleotide sequence ID" value="NZ_MUXZ01000032.1"/>
</dbReference>
<accession>A0A1V4AZ64</accession>
<protein>
    <submittedName>
        <fullName evidence="6">Putative ABC-type nitrate/sulfonate/bicarbonate transport system, ATPase component</fullName>
        <ecNumber evidence="6">3.6.3.-</ecNumber>
    </submittedName>
</protein>
<evidence type="ECO:0000256" key="1">
    <source>
        <dbReference type="ARBA" id="ARBA00005417"/>
    </source>
</evidence>
<keyword evidence="2" id="KW-0813">Transport</keyword>
<dbReference type="InterPro" id="IPR003439">
    <property type="entry name" value="ABC_transporter-like_ATP-bd"/>
</dbReference>
<dbReference type="SMART" id="SM00382">
    <property type="entry name" value="AAA"/>
    <property type="match status" value="1"/>
</dbReference>
<sequence length="241" mass="26959">MYSVEIQNLKLAFNAQVLFEQFNFTLPQGKWTSLLGASGIGKSTLLRVIAGLEKESILQGKINFAPNTKLAWLAQHESLFPWLSIVDNVRLHAHLTGQKNAENLDKALHLLELVKMTPHLNKPCYQLSGGQKQRVALARTLMQDANLILMDEPFSALDAVSRYQLQDLAYQLLVNKTVLLITHDPQEAIRLSHHIAILAKQPACLTEITQIQGVPPRALTETEFSQLQQQLIEVLSEGGLR</sequence>
<dbReference type="GO" id="GO:0005524">
    <property type="term" value="F:ATP binding"/>
    <property type="evidence" value="ECO:0007669"/>
    <property type="project" value="UniProtKB-KW"/>
</dbReference>
<dbReference type="InterPro" id="IPR050166">
    <property type="entry name" value="ABC_transporter_ATP-bind"/>
</dbReference>
<evidence type="ECO:0000313" key="6">
    <source>
        <dbReference type="EMBL" id="STO59204.1"/>
    </source>
</evidence>
<evidence type="ECO:0000259" key="5">
    <source>
        <dbReference type="PROSITE" id="PS50893"/>
    </source>
</evidence>
<evidence type="ECO:0000313" key="7">
    <source>
        <dbReference type="Proteomes" id="UP000254329"/>
    </source>
</evidence>
<dbReference type="STRING" id="733.B0186_09420"/>
<organism evidence="6 7">
    <name type="scientific">Canicola haemoglobinophilus</name>
    <dbReference type="NCBI Taxonomy" id="733"/>
    <lineage>
        <taxon>Bacteria</taxon>
        <taxon>Pseudomonadati</taxon>
        <taxon>Pseudomonadota</taxon>
        <taxon>Gammaproteobacteria</taxon>
        <taxon>Pasteurellales</taxon>
        <taxon>Pasteurellaceae</taxon>
        <taxon>Canicola</taxon>
    </lineage>
</organism>
<dbReference type="GO" id="GO:0016887">
    <property type="term" value="F:ATP hydrolysis activity"/>
    <property type="evidence" value="ECO:0007669"/>
    <property type="project" value="InterPro"/>
</dbReference>
<evidence type="ECO:0000256" key="3">
    <source>
        <dbReference type="ARBA" id="ARBA00022741"/>
    </source>
</evidence>
<gene>
    <name evidence="6" type="primary">ssuB</name>
    <name evidence="6" type="ORF">NCTC1659_00450</name>
</gene>
<dbReference type="InterPro" id="IPR017871">
    <property type="entry name" value="ABC_transporter-like_CS"/>
</dbReference>
<keyword evidence="3" id="KW-0547">Nucleotide-binding</keyword>
<evidence type="ECO:0000256" key="4">
    <source>
        <dbReference type="ARBA" id="ARBA00022840"/>
    </source>
</evidence>
<name>A0A1V4AZ64_9PAST</name>
<dbReference type="EMBL" id="UGHF01000001">
    <property type="protein sequence ID" value="STO59204.1"/>
    <property type="molecule type" value="Genomic_DNA"/>
</dbReference>
<dbReference type="PANTHER" id="PTHR42788:SF19">
    <property type="entry name" value="ALIPHATIC SULFONATES IMPORT ATP-BINDING PROTEIN SSUB 2"/>
    <property type="match status" value="1"/>
</dbReference>
<evidence type="ECO:0000256" key="2">
    <source>
        <dbReference type="ARBA" id="ARBA00022448"/>
    </source>
</evidence>
<dbReference type="EC" id="3.6.3.-" evidence="6"/>
<dbReference type="PROSITE" id="PS50893">
    <property type="entry name" value="ABC_TRANSPORTER_2"/>
    <property type="match status" value="1"/>
</dbReference>
<keyword evidence="4" id="KW-0067">ATP-binding</keyword>
<dbReference type="PROSITE" id="PS00211">
    <property type="entry name" value="ABC_TRANSPORTER_1"/>
    <property type="match status" value="1"/>
</dbReference>
<keyword evidence="7" id="KW-1185">Reference proteome</keyword>
<dbReference type="InterPro" id="IPR027417">
    <property type="entry name" value="P-loop_NTPase"/>
</dbReference>
<comment type="similarity">
    <text evidence="1">Belongs to the ABC transporter superfamily.</text>
</comment>
<reference evidence="6 7" key="1">
    <citation type="submission" date="2018-06" db="EMBL/GenBank/DDBJ databases">
        <authorList>
            <consortium name="Pathogen Informatics"/>
            <person name="Doyle S."/>
        </authorList>
    </citation>
    <scope>NUCLEOTIDE SEQUENCE [LARGE SCALE GENOMIC DNA]</scope>
    <source>
        <strain evidence="6 7">NCTC1659</strain>
    </source>
</reference>
<dbReference type="AlphaFoldDB" id="A0A1V4AZ64"/>
<dbReference type="Gene3D" id="3.40.50.300">
    <property type="entry name" value="P-loop containing nucleotide triphosphate hydrolases"/>
    <property type="match status" value="1"/>
</dbReference>
<dbReference type="SUPFAM" id="SSF52540">
    <property type="entry name" value="P-loop containing nucleoside triphosphate hydrolases"/>
    <property type="match status" value="1"/>
</dbReference>
<proteinExistence type="inferred from homology"/>
<feature type="domain" description="ABC transporter" evidence="5">
    <location>
        <begin position="4"/>
        <end position="225"/>
    </location>
</feature>
<dbReference type="Pfam" id="PF00005">
    <property type="entry name" value="ABC_tran"/>
    <property type="match status" value="1"/>
</dbReference>
<dbReference type="InterPro" id="IPR003593">
    <property type="entry name" value="AAA+_ATPase"/>
</dbReference>